<dbReference type="GO" id="GO:1990246">
    <property type="term" value="C:uniplex complex"/>
    <property type="evidence" value="ECO:0007669"/>
    <property type="project" value="TreeGrafter"/>
</dbReference>
<keyword evidence="2" id="KW-0677">Repeat</keyword>
<dbReference type="PANTHER" id="PTHR12294">
    <property type="entry name" value="EF HAND DOMAIN FAMILY A1,A2-RELATED"/>
    <property type="match status" value="1"/>
</dbReference>
<dbReference type="PANTHER" id="PTHR12294:SF13">
    <property type="entry name" value="MITOCHONDRIAL CALCIUM UPTAKE 3, ISOFORM D"/>
    <property type="match status" value="1"/>
</dbReference>
<evidence type="ECO:0000313" key="4">
    <source>
        <dbReference type="EMBL" id="EKC41998.1"/>
    </source>
</evidence>
<dbReference type="SUPFAM" id="SSF47473">
    <property type="entry name" value="EF-hand"/>
    <property type="match status" value="1"/>
</dbReference>
<dbReference type="AlphaFoldDB" id="K1R8A2"/>
<evidence type="ECO:0000256" key="1">
    <source>
        <dbReference type="ARBA" id="ARBA00004273"/>
    </source>
</evidence>
<reference evidence="4" key="1">
    <citation type="journal article" date="2012" name="Nature">
        <title>The oyster genome reveals stress adaptation and complexity of shell formation.</title>
        <authorList>
            <person name="Zhang G."/>
            <person name="Fang X."/>
            <person name="Guo X."/>
            <person name="Li L."/>
            <person name="Luo R."/>
            <person name="Xu F."/>
            <person name="Yang P."/>
            <person name="Zhang L."/>
            <person name="Wang X."/>
            <person name="Qi H."/>
            <person name="Xiong Z."/>
            <person name="Que H."/>
            <person name="Xie Y."/>
            <person name="Holland P.W."/>
            <person name="Paps J."/>
            <person name="Zhu Y."/>
            <person name="Wu F."/>
            <person name="Chen Y."/>
            <person name="Wang J."/>
            <person name="Peng C."/>
            <person name="Meng J."/>
            <person name="Yang L."/>
            <person name="Liu J."/>
            <person name="Wen B."/>
            <person name="Zhang N."/>
            <person name="Huang Z."/>
            <person name="Zhu Q."/>
            <person name="Feng Y."/>
            <person name="Mount A."/>
            <person name="Hedgecock D."/>
            <person name="Xu Z."/>
            <person name="Liu Y."/>
            <person name="Domazet-Loso T."/>
            <person name="Du Y."/>
            <person name="Sun X."/>
            <person name="Zhang S."/>
            <person name="Liu B."/>
            <person name="Cheng P."/>
            <person name="Jiang X."/>
            <person name="Li J."/>
            <person name="Fan D."/>
            <person name="Wang W."/>
            <person name="Fu W."/>
            <person name="Wang T."/>
            <person name="Wang B."/>
            <person name="Zhang J."/>
            <person name="Peng Z."/>
            <person name="Li Y."/>
            <person name="Li N."/>
            <person name="Wang J."/>
            <person name="Chen M."/>
            <person name="He Y."/>
            <person name="Tan F."/>
            <person name="Song X."/>
            <person name="Zheng Q."/>
            <person name="Huang R."/>
            <person name="Yang H."/>
            <person name="Du X."/>
            <person name="Chen L."/>
            <person name="Yang M."/>
            <person name="Gaffney P.M."/>
            <person name="Wang S."/>
            <person name="Luo L."/>
            <person name="She Z."/>
            <person name="Ming Y."/>
            <person name="Huang W."/>
            <person name="Zhang S."/>
            <person name="Huang B."/>
            <person name="Zhang Y."/>
            <person name="Qu T."/>
            <person name="Ni P."/>
            <person name="Miao G."/>
            <person name="Wang J."/>
            <person name="Wang Q."/>
            <person name="Steinberg C.E."/>
            <person name="Wang H."/>
            <person name="Li N."/>
            <person name="Qian L."/>
            <person name="Zhang G."/>
            <person name="Li Y."/>
            <person name="Yang H."/>
            <person name="Liu X."/>
            <person name="Wang J."/>
            <person name="Yin Y."/>
            <person name="Wang J."/>
        </authorList>
    </citation>
    <scope>NUCLEOTIDE SEQUENCE [LARGE SCALE GENOMIC DNA]</scope>
    <source>
        <strain evidence="4">05x7-T-G4-1.051#20</strain>
    </source>
</reference>
<dbReference type="HOGENOM" id="CLU_444287_0_0_1"/>
<dbReference type="GO" id="GO:0005509">
    <property type="term" value="F:calcium ion binding"/>
    <property type="evidence" value="ECO:0007669"/>
    <property type="project" value="InterPro"/>
</dbReference>
<protein>
    <submittedName>
        <fullName evidence="4">EF-hand domain-containing family member A2</fullName>
    </submittedName>
</protein>
<dbReference type="InterPro" id="IPR039800">
    <property type="entry name" value="MICU1/2/3"/>
</dbReference>
<dbReference type="EMBL" id="JH818444">
    <property type="protein sequence ID" value="EKC41998.1"/>
    <property type="molecule type" value="Genomic_DNA"/>
</dbReference>
<organism evidence="4">
    <name type="scientific">Magallana gigas</name>
    <name type="common">Pacific oyster</name>
    <name type="synonym">Crassostrea gigas</name>
    <dbReference type="NCBI Taxonomy" id="29159"/>
    <lineage>
        <taxon>Eukaryota</taxon>
        <taxon>Metazoa</taxon>
        <taxon>Spiralia</taxon>
        <taxon>Lophotrochozoa</taxon>
        <taxon>Mollusca</taxon>
        <taxon>Bivalvia</taxon>
        <taxon>Autobranchia</taxon>
        <taxon>Pteriomorphia</taxon>
        <taxon>Ostreida</taxon>
        <taxon>Ostreoidea</taxon>
        <taxon>Ostreidae</taxon>
        <taxon>Magallana</taxon>
    </lineage>
</organism>
<dbReference type="InterPro" id="IPR011992">
    <property type="entry name" value="EF-hand-dom_pair"/>
</dbReference>
<dbReference type="GO" id="GO:0036444">
    <property type="term" value="P:calcium import into the mitochondrion"/>
    <property type="evidence" value="ECO:0007669"/>
    <property type="project" value="TreeGrafter"/>
</dbReference>
<evidence type="ECO:0000256" key="2">
    <source>
        <dbReference type="ARBA" id="ARBA00022737"/>
    </source>
</evidence>
<keyword evidence="3" id="KW-0472">Membrane</keyword>
<evidence type="ECO:0000256" key="3">
    <source>
        <dbReference type="ARBA" id="ARBA00023136"/>
    </source>
</evidence>
<dbReference type="GO" id="GO:0051560">
    <property type="term" value="P:mitochondrial calcium ion homeostasis"/>
    <property type="evidence" value="ECO:0007669"/>
    <property type="project" value="TreeGrafter"/>
</dbReference>
<proteinExistence type="predicted"/>
<sequence length="615" mass="69438">MSETFDKFKILFLVDVNQGKCDHDVKVLANRISLSAFRILTALDVVPESIQLVETAIHKLHGSLIPVDTLVQTNRQCVVNVFSSLLSLKEAGPPGTKGSPSLMGLISYTSVLEYHLKQQQVKQQQPKLSSANAGPSCTKCHLMSSENSIMCSFSITPTKVSTHMSRSPKKHRNNKTKETQTIHAQSLLSNESCNLSLYGVLPLEDAGFLQFKCEQDYMCSSEPNSGDPGDSVPFLSLIEKLIKSSLALILVTESSPVLYILRPLTSESATLSGLCLGETLGLEKRLGEASKESSPKKRTPTVENKPWDQLIARAIQHKSQSSGTSTHHKNNPCFDPNVLGKTHLPGCRQGLVSLIEKLNDRISQLEFLNEDEVQSLRELQRVYRQENKPIRPRETVQSPAKECENMMMNGPKPEPPTTETLPSRGVLMLESFFTLPPQERKFVPREQKKLQALLNSVEPVQDTTLLVHFFGSKGRDVLKYEDFHSFMENLQSEVIELEFLEFSRGLATISEEDFARILLRYTMLDSSNIEECIKRVRSRTPSEKGVSFEEFRKFCQFLNTLDDFSIAMKMYTYADQAVSKDFAIDPLISRSHLMHTQDKWTAFKYCIKNEMRTYH</sequence>
<accession>K1R8A2</accession>
<gene>
    <name evidence="4" type="ORF">CGI_10028181</name>
</gene>
<dbReference type="InParanoid" id="K1R8A2"/>
<comment type="subcellular location">
    <subcellularLocation>
        <location evidence="1">Mitochondrion inner membrane</location>
    </subcellularLocation>
</comment>
<name>K1R8A2_MAGGI</name>